<comment type="similarity">
    <text evidence="5">Belongs to the adaptor complexes medium subunit family.</text>
</comment>
<feature type="compositionally biased region" description="Gly residues" evidence="6">
    <location>
        <begin position="96"/>
        <end position="105"/>
    </location>
</feature>
<dbReference type="PRINTS" id="PR00314">
    <property type="entry name" value="CLATHRINADPT"/>
</dbReference>
<dbReference type="Proteomes" id="UP000620104">
    <property type="component" value="Unassembled WGS sequence"/>
</dbReference>
<proteinExistence type="inferred from homology"/>
<comment type="subcellular location">
    <subcellularLocation>
        <location evidence="1">Endomembrane system</location>
    </subcellularLocation>
</comment>
<feature type="domain" description="MHD" evidence="7">
    <location>
        <begin position="261"/>
        <end position="533"/>
    </location>
</feature>
<dbReference type="Pfam" id="PF01217">
    <property type="entry name" value="Clat_adaptor_s"/>
    <property type="match status" value="1"/>
</dbReference>
<keyword evidence="4" id="KW-0472">Membrane</keyword>
<dbReference type="GO" id="GO:0006886">
    <property type="term" value="P:intracellular protein transport"/>
    <property type="evidence" value="ECO:0007669"/>
    <property type="project" value="UniProtKB-UniRule"/>
</dbReference>
<comment type="caution">
    <text evidence="8">The sequence shown here is derived from an EMBL/GenBank/DDBJ whole genome shotgun (WGS) entry which is preliminary data.</text>
</comment>
<dbReference type="CDD" id="cd09252">
    <property type="entry name" value="AP-3_Mu3_Cterm"/>
    <property type="match status" value="1"/>
</dbReference>
<dbReference type="PROSITE" id="PS00991">
    <property type="entry name" value="CLAT_ADAPTOR_M_2"/>
    <property type="match status" value="1"/>
</dbReference>
<dbReference type="OrthoDB" id="870at2759"/>
<dbReference type="Gene3D" id="2.60.40.1170">
    <property type="entry name" value="Mu homology domain, subdomain B"/>
    <property type="match status" value="2"/>
</dbReference>
<evidence type="ECO:0000256" key="2">
    <source>
        <dbReference type="ARBA" id="ARBA00022448"/>
    </source>
</evidence>
<evidence type="ECO:0000256" key="1">
    <source>
        <dbReference type="ARBA" id="ARBA00004308"/>
    </source>
</evidence>
<keyword evidence="9" id="KW-1185">Reference proteome</keyword>
<dbReference type="GO" id="GO:0016192">
    <property type="term" value="P:vesicle-mediated transport"/>
    <property type="evidence" value="ECO:0007669"/>
    <property type="project" value="InterPro"/>
</dbReference>
<dbReference type="GO" id="GO:0012505">
    <property type="term" value="C:endomembrane system"/>
    <property type="evidence" value="ECO:0007669"/>
    <property type="project" value="UniProtKB-SubCell"/>
</dbReference>
<evidence type="ECO:0000259" key="7">
    <source>
        <dbReference type="PROSITE" id="PS51072"/>
    </source>
</evidence>
<dbReference type="Gene3D" id="3.30.450.60">
    <property type="match status" value="1"/>
</dbReference>
<sequence length="534" mass="58204">MDGLIILDSQGKPIITSHFRAHPHAYPLIHIDAYNHARARRKPSYHHHHLHAAATHIAPAVGAGCAQTTRDEMEPVLWVNVPVGGSTRRVRRGKQIGEGYGGGSSGSEEESEAGSGSESESAEEEDQEGAETDAGTWRVAGLCHLEREGMSFLAPLSHEVNPLFGFAFLECFLDVLTAYFGQVTESSIRDNFDIVYMLIEEMLDEGQPMTTEPNMLKDIVLPPTLVRKLLTAAGVSGALTQTTAPLITPIPWRRPNVRYSNNEIYFDIEESMDAIVDRRGKVLSSQVWGQIKCNARLTGNPDLLLTFANPRIMDNCSFHPCVRYKKWNKDHVLSFIPPDGHFDLLRYEAVQMPIKGVGATAVERPPALPLAFKPELKLEEAGGKFSLSLTSRITARPIENIVISLYLGDNVGHVSATPSGDSRGLGTGNAGGPGAVLGCVGGGTWEFDPNKKILKWVISALTSMEKAASLVGSFVTSDGAPAIPSPAFVVDFQIGQYSFSGVRVDQLKVQGDLANKPFKGIRTFTKSGRYEVRW</sequence>
<dbReference type="GO" id="GO:0030131">
    <property type="term" value="C:clathrin adaptor complex"/>
    <property type="evidence" value="ECO:0007669"/>
    <property type="project" value="UniProtKB-UniRule"/>
</dbReference>
<dbReference type="EMBL" id="BLZA01000019">
    <property type="protein sequence ID" value="GHJ86856.1"/>
    <property type="molecule type" value="Genomic_DNA"/>
</dbReference>
<keyword evidence="3 5" id="KW-0653">Protein transport</keyword>
<dbReference type="PROSITE" id="PS51072">
    <property type="entry name" value="MHD"/>
    <property type="match status" value="1"/>
</dbReference>
<dbReference type="Pfam" id="PF00928">
    <property type="entry name" value="Adap_comp_sub"/>
    <property type="match status" value="1"/>
</dbReference>
<dbReference type="InterPro" id="IPR050431">
    <property type="entry name" value="Adaptor_comp_med_subunit"/>
</dbReference>
<evidence type="ECO:0000313" key="9">
    <source>
        <dbReference type="Proteomes" id="UP000620104"/>
    </source>
</evidence>
<dbReference type="PIRSF" id="PIRSF005992">
    <property type="entry name" value="Clathrin_mu"/>
    <property type="match status" value="1"/>
</dbReference>
<dbReference type="InterPro" id="IPR018240">
    <property type="entry name" value="Clathrin_mu_CS"/>
</dbReference>
<evidence type="ECO:0000256" key="5">
    <source>
        <dbReference type="PIRNR" id="PIRNR005992"/>
    </source>
</evidence>
<name>A0A8H3TTW3_9TREE</name>
<feature type="compositionally biased region" description="Acidic residues" evidence="6">
    <location>
        <begin position="120"/>
        <end position="131"/>
    </location>
</feature>
<dbReference type="InterPro" id="IPR001392">
    <property type="entry name" value="Clathrin_mu"/>
</dbReference>
<evidence type="ECO:0000256" key="6">
    <source>
        <dbReference type="SAM" id="MobiDB-lite"/>
    </source>
</evidence>
<evidence type="ECO:0000256" key="4">
    <source>
        <dbReference type="ARBA" id="ARBA00023136"/>
    </source>
</evidence>
<organism evidence="8 9">
    <name type="scientific">Naganishia liquefaciens</name>
    <dbReference type="NCBI Taxonomy" id="104408"/>
    <lineage>
        <taxon>Eukaryota</taxon>
        <taxon>Fungi</taxon>
        <taxon>Dikarya</taxon>
        <taxon>Basidiomycota</taxon>
        <taxon>Agaricomycotina</taxon>
        <taxon>Tremellomycetes</taxon>
        <taxon>Filobasidiales</taxon>
        <taxon>Filobasidiaceae</taxon>
        <taxon>Naganishia</taxon>
    </lineage>
</organism>
<dbReference type="SUPFAM" id="SSF64356">
    <property type="entry name" value="SNARE-like"/>
    <property type="match status" value="1"/>
</dbReference>
<reference evidence="8" key="1">
    <citation type="submission" date="2020-07" db="EMBL/GenBank/DDBJ databases">
        <title>Draft Genome Sequence of a Deep-Sea Yeast, Naganishia (Cryptococcus) liquefaciens strain N6.</title>
        <authorList>
            <person name="Han Y.W."/>
            <person name="Kajitani R."/>
            <person name="Morimoto H."/>
            <person name="Parhat M."/>
            <person name="Tsubouchi H."/>
            <person name="Bakenova O."/>
            <person name="Ogata M."/>
            <person name="Argunhan B."/>
            <person name="Aoki R."/>
            <person name="Kajiwara S."/>
            <person name="Itoh T."/>
            <person name="Iwasaki H."/>
        </authorList>
    </citation>
    <scope>NUCLEOTIDE SEQUENCE</scope>
    <source>
        <strain evidence="8">N6</strain>
    </source>
</reference>
<dbReference type="PANTHER" id="PTHR10529">
    <property type="entry name" value="AP COMPLEX SUBUNIT MU"/>
    <property type="match status" value="1"/>
</dbReference>
<dbReference type="InterPro" id="IPR028565">
    <property type="entry name" value="MHD"/>
</dbReference>
<dbReference type="InterPro" id="IPR022775">
    <property type="entry name" value="AP_mu_sigma_su"/>
</dbReference>
<accession>A0A8H3TTW3</accession>
<evidence type="ECO:0000313" key="8">
    <source>
        <dbReference type="EMBL" id="GHJ86856.1"/>
    </source>
</evidence>
<keyword evidence="2 5" id="KW-0813">Transport</keyword>
<dbReference type="CDD" id="cd14837">
    <property type="entry name" value="AP3_Mu_N"/>
    <property type="match status" value="1"/>
</dbReference>
<dbReference type="InterPro" id="IPR011012">
    <property type="entry name" value="Longin-like_dom_sf"/>
</dbReference>
<gene>
    <name evidence="8" type="ORF">NliqN6_3258</name>
</gene>
<dbReference type="AlphaFoldDB" id="A0A8H3TTW3"/>
<dbReference type="SUPFAM" id="SSF49447">
    <property type="entry name" value="Second domain of Mu2 adaptin subunit (ap50) of ap2 adaptor"/>
    <property type="match status" value="1"/>
</dbReference>
<protein>
    <recommendedName>
        <fullName evidence="7">MHD domain-containing protein</fullName>
    </recommendedName>
</protein>
<evidence type="ECO:0000256" key="3">
    <source>
        <dbReference type="ARBA" id="ARBA00022927"/>
    </source>
</evidence>
<dbReference type="InterPro" id="IPR036168">
    <property type="entry name" value="AP2_Mu_C_sf"/>
</dbReference>
<feature type="region of interest" description="Disordered" evidence="6">
    <location>
        <begin position="90"/>
        <end position="135"/>
    </location>
</feature>